<dbReference type="Proteomes" id="UP000001072">
    <property type="component" value="Unassembled WGS sequence"/>
</dbReference>
<dbReference type="RefSeq" id="XP_007416210.1">
    <property type="nucleotide sequence ID" value="XM_007416148.1"/>
</dbReference>
<dbReference type="eggNOG" id="ENOG502S1KN">
    <property type="taxonomic scope" value="Eukaryota"/>
</dbReference>
<keyword evidence="1" id="KW-0812">Transmembrane</keyword>
<dbReference type="InterPro" id="IPR018713">
    <property type="entry name" value="MPAB/Lcp_cat_dom"/>
</dbReference>
<accession>F4S460</accession>
<dbReference type="PANTHER" id="PTHR36124">
    <property type="match status" value="1"/>
</dbReference>
<keyword evidence="1" id="KW-0472">Membrane</keyword>
<name>F4S460_MELLP</name>
<dbReference type="OrthoDB" id="545169at2759"/>
<sequence>MYDTFTSDHLTTILISCLIIYLALVKYLRFQHRDQLLKNFSHLNSASKLKDMTYEESREISRVLIELNCPYISHTSLSLALFQTYSVPSISKLSNKTGRLNLPSCVGKRAEDTVCLLAELQTFGLFSQRGSLAISRINFLHSIYSTSISPDDLLFTLSLFIFEPLRLIDQFEWRTSTELEKYSRFVLWSHIGQKMGIKHLPSTPEDLLNWLKVYKTKAVVFDPSNVKLGEATINLFARPYPKFLKPFLRKSIIYFLPDDIREAFGWSNEIPLYISRLIPIIFKIRSFLLLHFTLPRQASFDFGLRDPSLENASMDDETTFYQRSNWLFEPWYVKKTFWNQFWSVFGFSVPSNEFQQEGYEIHQLGPREFAKLGHSWVHGQAKDIRESDPEKHTS</sequence>
<dbReference type="Pfam" id="PF09995">
    <property type="entry name" value="MPAB_Lcp_cat"/>
    <property type="match status" value="1"/>
</dbReference>
<organism evidence="4">
    <name type="scientific">Melampsora larici-populina (strain 98AG31 / pathotype 3-4-7)</name>
    <name type="common">Poplar leaf rust fungus</name>
    <dbReference type="NCBI Taxonomy" id="747676"/>
    <lineage>
        <taxon>Eukaryota</taxon>
        <taxon>Fungi</taxon>
        <taxon>Dikarya</taxon>
        <taxon>Basidiomycota</taxon>
        <taxon>Pucciniomycotina</taxon>
        <taxon>Pucciniomycetes</taxon>
        <taxon>Pucciniales</taxon>
        <taxon>Melampsoraceae</taxon>
        <taxon>Melampsora</taxon>
    </lineage>
</organism>
<keyword evidence="1" id="KW-1133">Transmembrane helix</keyword>
<dbReference type="GO" id="GO:0016491">
    <property type="term" value="F:oxidoreductase activity"/>
    <property type="evidence" value="ECO:0007669"/>
    <property type="project" value="InterPro"/>
</dbReference>
<dbReference type="HOGENOM" id="CLU_039076_2_1_1"/>
<protein>
    <recommendedName>
        <fullName evidence="2">ER-bound oxygenase mpaB/mpaB'/Rubber oxygenase catalytic domain-containing protein</fullName>
    </recommendedName>
</protein>
<dbReference type="EMBL" id="GL883146">
    <property type="protein sequence ID" value="EGG00563.1"/>
    <property type="molecule type" value="Genomic_DNA"/>
</dbReference>
<evidence type="ECO:0000313" key="4">
    <source>
        <dbReference type="Proteomes" id="UP000001072"/>
    </source>
</evidence>
<dbReference type="AlphaFoldDB" id="F4S460"/>
<dbReference type="InParanoid" id="F4S460"/>
<gene>
    <name evidence="3" type="ORF">MELLADRAFT_67755</name>
</gene>
<evidence type="ECO:0000313" key="3">
    <source>
        <dbReference type="EMBL" id="EGG00563.1"/>
    </source>
</evidence>
<feature type="domain" description="ER-bound oxygenase mpaB/mpaB'/Rubber oxygenase catalytic" evidence="2">
    <location>
        <begin position="144"/>
        <end position="267"/>
    </location>
</feature>
<proteinExistence type="predicted"/>
<evidence type="ECO:0000259" key="2">
    <source>
        <dbReference type="Pfam" id="PF09995"/>
    </source>
</evidence>
<reference evidence="4" key="1">
    <citation type="journal article" date="2011" name="Proc. Natl. Acad. Sci. U.S.A.">
        <title>Obligate biotrophy features unraveled by the genomic analysis of rust fungi.</title>
        <authorList>
            <person name="Duplessis S."/>
            <person name="Cuomo C.A."/>
            <person name="Lin Y.-C."/>
            <person name="Aerts A."/>
            <person name="Tisserant E."/>
            <person name="Veneault-Fourrey C."/>
            <person name="Joly D.L."/>
            <person name="Hacquard S."/>
            <person name="Amselem J."/>
            <person name="Cantarel B.L."/>
            <person name="Chiu R."/>
            <person name="Coutinho P.M."/>
            <person name="Feau N."/>
            <person name="Field M."/>
            <person name="Frey P."/>
            <person name="Gelhaye E."/>
            <person name="Goldberg J."/>
            <person name="Grabherr M.G."/>
            <person name="Kodira C.D."/>
            <person name="Kohler A."/>
            <person name="Kuees U."/>
            <person name="Lindquist E.A."/>
            <person name="Lucas S.M."/>
            <person name="Mago R."/>
            <person name="Mauceli E."/>
            <person name="Morin E."/>
            <person name="Murat C."/>
            <person name="Pangilinan J.L."/>
            <person name="Park R."/>
            <person name="Pearson M."/>
            <person name="Quesneville H."/>
            <person name="Rouhier N."/>
            <person name="Sakthikumar S."/>
            <person name="Salamov A.A."/>
            <person name="Schmutz J."/>
            <person name="Selles B."/>
            <person name="Shapiro H."/>
            <person name="Tanguay P."/>
            <person name="Tuskan G.A."/>
            <person name="Henrissat B."/>
            <person name="Van de Peer Y."/>
            <person name="Rouze P."/>
            <person name="Ellis J.G."/>
            <person name="Dodds P.N."/>
            <person name="Schein J.E."/>
            <person name="Zhong S."/>
            <person name="Hamelin R.C."/>
            <person name="Grigoriev I.V."/>
            <person name="Szabo L.J."/>
            <person name="Martin F."/>
        </authorList>
    </citation>
    <scope>NUCLEOTIDE SEQUENCE [LARGE SCALE GENOMIC DNA]</scope>
    <source>
        <strain evidence="4">98AG31 / pathotype 3-4-7</strain>
    </source>
</reference>
<dbReference type="VEuPathDB" id="FungiDB:MELLADRAFT_67755"/>
<feature type="transmembrane region" description="Helical" evidence="1">
    <location>
        <begin position="12"/>
        <end position="28"/>
    </location>
</feature>
<keyword evidence="4" id="KW-1185">Reference proteome</keyword>
<dbReference type="PANTHER" id="PTHR36124:SF1">
    <property type="entry name" value="ER-BOUND OXYGENASE MPAB_MPAB'_RUBBER OXYGENASE CATALYTIC DOMAIN-CONTAINING PROTEIN"/>
    <property type="match status" value="1"/>
</dbReference>
<dbReference type="GeneID" id="18930894"/>
<dbReference type="KEGG" id="mlr:MELLADRAFT_67755"/>
<evidence type="ECO:0000256" key="1">
    <source>
        <dbReference type="SAM" id="Phobius"/>
    </source>
</evidence>
<dbReference type="InterPro" id="IPR046366">
    <property type="entry name" value="MPAB"/>
</dbReference>